<dbReference type="PANTHER" id="PTHR12732">
    <property type="entry name" value="UNCHARACTERIZED PROTEASOME COMPONENT REGION PCI-CONTAINING"/>
    <property type="match status" value="1"/>
</dbReference>
<dbReference type="GO" id="GO:0003723">
    <property type="term" value="F:RNA binding"/>
    <property type="evidence" value="ECO:0007669"/>
    <property type="project" value="InterPro"/>
</dbReference>
<accession>A0A9P0QUN8</accession>
<dbReference type="InterPro" id="IPR036388">
    <property type="entry name" value="WH-like_DNA-bd_sf"/>
</dbReference>
<dbReference type="GO" id="GO:0003690">
    <property type="term" value="F:double-stranded DNA binding"/>
    <property type="evidence" value="ECO:0007669"/>
    <property type="project" value="InterPro"/>
</dbReference>
<feature type="domain" description="PCI" evidence="3">
    <location>
        <begin position="328"/>
        <end position="439"/>
    </location>
</feature>
<dbReference type="InterPro" id="IPR045114">
    <property type="entry name" value="Csn12-like"/>
</dbReference>
<keyword evidence="5" id="KW-1185">Reference proteome</keyword>
<dbReference type="OrthoDB" id="10252687at2759"/>
<comment type="caution">
    <text evidence="4">The sequence shown here is derived from an EMBL/GenBank/DDBJ whole genome shotgun (WGS) entry which is preliminary data.</text>
</comment>
<dbReference type="Proteomes" id="UP000837801">
    <property type="component" value="Unassembled WGS sequence"/>
</dbReference>
<evidence type="ECO:0000313" key="5">
    <source>
        <dbReference type="Proteomes" id="UP000837801"/>
    </source>
</evidence>
<dbReference type="SMART" id="SM00753">
    <property type="entry name" value="PAM"/>
    <property type="match status" value="1"/>
</dbReference>
<dbReference type="AlphaFoldDB" id="A0A9P0QUN8"/>
<dbReference type="InterPro" id="IPR000717">
    <property type="entry name" value="PCI_dom"/>
</dbReference>
<evidence type="ECO:0000313" key="4">
    <source>
        <dbReference type="EMBL" id="CAH2355143.1"/>
    </source>
</evidence>
<protein>
    <submittedName>
        <fullName evidence="4">Protein Csn12p homolog</fullName>
    </submittedName>
</protein>
<name>A0A9P0QUN8_9ASCO</name>
<dbReference type="Pfam" id="PF01399">
    <property type="entry name" value="PCI"/>
    <property type="match status" value="1"/>
</dbReference>
<gene>
    <name evidence="4" type="ORF">CLIB1423_22S00716</name>
</gene>
<organism evidence="4 5">
    <name type="scientific">[Candida] railenensis</name>
    <dbReference type="NCBI Taxonomy" id="45579"/>
    <lineage>
        <taxon>Eukaryota</taxon>
        <taxon>Fungi</taxon>
        <taxon>Dikarya</taxon>
        <taxon>Ascomycota</taxon>
        <taxon>Saccharomycotina</taxon>
        <taxon>Pichiomycetes</taxon>
        <taxon>Debaryomycetaceae</taxon>
        <taxon>Kurtzmaniella</taxon>
    </lineage>
</organism>
<proteinExistence type="inferred from homology"/>
<evidence type="ECO:0000256" key="1">
    <source>
        <dbReference type="ARBA" id="ARBA00025771"/>
    </source>
</evidence>
<sequence>MNSPLSLYLSFVLTSIRNEDASNFRNCITINPGVNEGSLRSSFPEPSEFDLYPLPEKFRPIIKNYLKLMKSIYILNDIDSSLNDLNEMVNNLNRAADTQTNWINPALINASTELINVYQVKQKSNPDVEQQQEDDGTTASTSSSSSSLEKLATTINNSFKLSLNDKNLDLKLSKRTDIYFFLGNLIKIYFKLGKLELAKSVEKALKGTRFDLPPLDNPIPSKKKHSVTYLYYSAMLSLDDSNFVDTESKLVTAMNLLSYYREPKFITKHMEMILMILIPLRLYNNSLLPTQSTWEKFPNLKFVYKDCLFKAIIKGDLKSFEKCQSRFQVLFLKRHLYLLVENLKNLCYLQLVKKVARIFSQLSDDKASTHIVPLSAFQVGLEVSTNWKRDQNNSYVAIDPSQPYSQHLDEIECILANLIFEGKIKGYISHGNKCIVLSKTNAFPTQVVRL</sequence>
<comment type="similarity">
    <text evidence="1">Belongs to the CSN12 family.</text>
</comment>
<dbReference type="Gene3D" id="1.10.10.10">
    <property type="entry name" value="Winged helix-like DNA-binding domain superfamily/Winged helix DNA-binding domain"/>
    <property type="match status" value="1"/>
</dbReference>
<dbReference type="PANTHER" id="PTHR12732:SF0">
    <property type="entry name" value="PCI DOMAIN-CONTAINING PROTEIN 2"/>
    <property type="match status" value="1"/>
</dbReference>
<dbReference type="EMBL" id="CAKXYY010000022">
    <property type="protein sequence ID" value="CAH2355143.1"/>
    <property type="molecule type" value="Genomic_DNA"/>
</dbReference>
<feature type="region of interest" description="Disordered" evidence="2">
    <location>
        <begin position="125"/>
        <end position="145"/>
    </location>
</feature>
<evidence type="ECO:0000259" key="3">
    <source>
        <dbReference type="Pfam" id="PF01399"/>
    </source>
</evidence>
<reference evidence="4" key="1">
    <citation type="submission" date="2022-03" db="EMBL/GenBank/DDBJ databases">
        <authorList>
            <person name="Legras J.-L."/>
            <person name="Devillers H."/>
            <person name="Grondin C."/>
        </authorList>
    </citation>
    <scope>NUCLEOTIDE SEQUENCE</scope>
    <source>
        <strain evidence="4">CLIB 1423</strain>
    </source>
</reference>
<evidence type="ECO:0000256" key="2">
    <source>
        <dbReference type="SAM" id="MobiDB-lite"/>
    </source>
</evidence>